<dbReference type="PANTHER" id="PTHR36089:SF1">
    <property type="entry name" value="CHITIN SYNTHASE 3 COMPLEX PROTEIN CSI2-RELATED"/>
    <property type="match status" value="1"/>
</dbReference>
<dbReference type="AlphaFoldDB" id="A0A0G4NK74"/>
<feature type="compositionally biased region" description="Pro residues" evidence="1">
    <location>
        <begin position="376"/>
        <end position="387"/>
    </location>
</feature>
<evidence type="ECO:0000256" key="2">
    <source>
        <dbReference type="SAM" id="Phobius"/>
    </source>
</evidence>
<accession>A0A0G4NK74</accession>
<dbReference type="InterPro" id="IPR051009">
    <property type="entry name" value="PRM"/>
</dbReference>
<dbReference type="Proteomes" id="UP000045706">
    <property type="component" value="Unassembled WGS sequence"/>
</dbReference>
<feature type="compositionally biased region" description="Low complexity" evidence="1">
    <location>
        <begin position="30"/>
        <end position="46"/>
    </location>
</feature>
<evidence type="ECO:0000256" key="1">
    <source>
        <dbReference type="SAM" id="MobiDB-lite"/>
    </source>
</evidence>
<evidence type="ECO:0000313" key="5">
    <source>
        <dbReference type="Proteomes" id="UP000045706"/>
    </source>
</evidence>
<proteinExistence type="predicted"/>
<feature type="non-terminal residue" evidence="4">
    <location>
        <position position="397"/>
    </location>
</feature>
<dbReference type="EMBL" id="CVQI01036050">
    <property type="protein sequence ID" value="CRK46833.1"/>
    <property type="molecule type" value="Genomic_DNA"/>
</dbReference>
<dbReference type="GO" id="GO:0000324">
    <property type="term" value="C:fungal-type vacuole"/>
    <property type="evidence" value="ECO:0007669"/>
    <property type="project" value="TreeGrafter"/>
</dbReference>
<keyword evidence="2" id="KW-0472">Membrane</keyword>
<keyword evidence="2" id="KW-1133">Transmembrane helix</keyword>
<sequence>MVRLGFVARRRSPVLSSAVTAVALFTTTTFAQNGGNNNNNNANTNQPSSAGEQPETTAEAETTAAAASTAAESATPSPSADADVTISGGESATQPTATAATTSQTQGTATTTGGDVQITGGTDDGDAIMTFPTIETILEIPTYAPAAVPPTLHAPFMRHSTAPEGTVFIAVGAILGAFGLGILLWRGIVACLLHRSVRRAAMEQHSANDKAAFPAPPAHFYKYSDHNSSLSLAGAAAAGRGVRRTNRGPVPSGTPSQSNLFFSPTAAAGANAGTAGSRDSRFLPSGFYAAGSSSPGGNPHQHSISLTNLHPRPDSRGNGLGAPVGRAVPQHSPPESPQFTARREMSTSTLNLAAPAHGARAPSAYLEDLLDENPQAFPPSNMPPPNPQRQRSPGPRF</sequence>
<feature type="signal peptide" evidence="3">
    <location>
        <begin position="1"/>
        <end position="31"/>
    </location>
</feature>
<reference evidence="5" key="1">
    <citation type="submission" date="2015-05" db="EMBL/GenBank/DDBJ databases">
        <authorList>
            <person name="Fogelqvist Johan"/>
        </authorList>
    </citation>
    <scope>NUCLEOTIDE SEQUENCE [LARGE SCALE GENOMIC DNA]</scope>
</reference>
<evidence type="ECO:0000256" key="3">
    <source>
        <dbReference type="SAM" id="SignalP"/>
    </source>
</evidence>
<feature type="compositionally biased region" description="Low complexity" evidence="1">
    <location>
        <begin position="353"/>
        <end position="364"/>
    </location>
</feature>
<feature type="compositionally biased region" description="Polar residues" evidence="1">
    <location>
        <begin position="253"/>
        <end position="262"/>
    </location>
</feature>
<dbReference type="PANTHER" id="PTHR36089">
    <property type="entry name" value="CHITIN SYNTHASE 3 COMPLEX PROTEIN CSI2-RELATED"/>
    <property type="match status" value="1"/>
</dbReference>
<feature type="chain" id="PRO_5002568168" evidence="3">
    <location>
        <begin position="32"/>
        <end position="397"/>
    </location>
</feature>
<feature type="transmembrane region" description="Helical" evidence="2">
    <location>
        <begin position="167"/>
        <end position="193"/>
    </location>
</feature>
<gene>
    <name evidence="4" type="ORF">BN1723_007293</name>
</gene>
<name>A0A0G4NK74_VERLO</name>
<feature type="compositionally biased region" description="Polar residues" evidence="1">
    <location>
        <begin position="291"/>
        <end position="308"/>
    </location>
</feature>
<protein>
    <submittedName>
        <fullName evidence="4">Uncharacterized protein</fullName>
    </submittedName>
</protein>
<organism evidence="4 5">
    <name type="scientific">Verticillium longisporum</name>
    <name type="common">Verticillium dahliae var. longisporum</name>
    <dbReference type="NCBI Taxonomy" id="100787"/>
    <lineage>
        <taxon>Eukaryota</taxon>
        <taxon>Fungi</taxon>
        <taxon>Dikarya</taxon>
        <taxon>Ascomycota</taxon>
        <taxon>Pezizomycotina</taxon>
        <taxon>Sordariomycetes</taxon>
        <taxon>Hypocreomycetidae</taxon>
        <taxon>Glomerellales</taxon>
        <taxon>Plectosphaerellaceae</taxon>
        <taxon>Verticillium</taxon>
    </lineage>
</organism>
<feature type="compositionally biased region" description="Low complexity" evidence="1">
    <location>
        <begin position="388"/>
        <end position="397"/>
    </location>
</feature>
<feature type="compositionally biased region" description="Low complexity" evidence="1">
    <location>
        <begin position="54"/>
        <end position="80"/>
    </location>
</feature>
<keyword evidence="3" id="KW-0732">Signal</keyword>
<feature type="compositionally biased region" description="Low complexity" evidence="1">
    <location>
        <begin position="92"/>
        <end position="114"/>
    </location>
</feature>
<feature type="region of interest" description="Disordered" evidence="1">
    <location>
        <begin position="287"/>
        <end position="397"/>
    </location>
</feature>
<evidence type="ECO:0000313" key="4">
    <source>
        <dbReference type="EMBL" id="CRK46833.1"/>
    </source>
</evidence>
<feature type="region of interest" description="Disordered" evidence="1">
    <location>
        <begin position="30"/>
        <end position="125"/>
    </location>
</feature>
<feature type="region of interest" description="Disordered" evidence="1">
    <location>
        <begin position="239"/>
        <end position="262"/>
    </location>
</feature>
<keyword evidence="2" id="KW-0812">Transmembrane</keyword>